<evidence type="ECO:0000313" key="3">
    <source>
        <dbReference type="Proteomes" id="UP000053342"/>
    </source>
</evidence>
<dbReference type="Proteomes" id="UP000053342">
    <property type="component" value="Unassembled WGS sequence"/>
</dbReference>
<gene>
    <name evidence="2" type="ORF">PV06_07433</name>
</gene>
<dbReference type="CDD" id="cd04301">
    <property type="entry name" value="NAT_SF"/>
    <property type="match status" value="1"/>
</dbReference>
<organism evidence="2 3">
    <name type="scientific">Exophiala oligosperma</name>
    <dbReference type="NCBI Taxonomy" id="215243"/>
    <lineage>
        <taxon>Eukaryota</taxon>
        <taxon>Fungi</taxon>
        <taxon>Dikarya</taxon>
        <taxon>Ascomycota</taxon>
        <taxon>Pezizomycotina</taxon>
        <taxon>Eurotiomycetes</taxon>
        <taxon>Chaetothyriomycetidae</taxon>
        <taxon>Chaetothyriales</taxon>
        <taxon>Herpotrichiellaceae</taxon>
        <taxon>Exophiala</taxon>
    </lineage>
</organism>
<evidence type="ECO:0000313" key="2">
    <source>
        <dbReference type="EMBL" id="KIW40217.1"/>
    </source>
</evidence>
<protein>
    <recommendedName>
        <fullName evidence="1">N-acetyltransferase domain-containing protein</fullName>
    </recommendedName>
</protein>
<dbReference type="InterPro" id="IPR052523">
    <property type="entry name" value="Trichothecene_AcTrans"/>
</dbReference>
<dbReference type="VEuPathDB" id="FungiDB:PV06_07433"/>
<dbReference type="PANTHER" id="PTHR42791">
    <property type="entry name" value="GNAT FAMILY ACETYLTRANSFERASE"/>
    <property type="match status" value="1"/>
</dbReference>
<dbReference type="PANTHER" id="PTHR42791:SF4">
    <property type="entry name" value="ACETYLTRANSFERASE, GNAT FAMILY FAMILY (AFU_ORTHOLOGUE AFUA_4G09540)-RELATED"/>
    <property type="match status" value="1"/>
</dbReference>
<dbReference type="PROSITE" id="PS51186">
    <property type="entry name" value="GNAT"/>
    <property type="match status" value="1"/>
</dbReference>
<dbReference type="HOGENOM" id="CLU_073919_0_0_1"/>
<dbReference type="GO" id="GO:0016747">
    <property type="term" value="F:acyltransferase activity, transferring groups other than amino-acyl groups"/>
    <property type="evidence" value="ECO:0007669"/>
    <property type="project" value="InterPro"/>
</dbReference>
<dbReference type="OrthoDB" id="512662at2759"/>
<dbReference type="Gene3D" id="3.40.630.30">
    <property type="match status" value="1"/>
</dbReference>
<proteinExistence type="predicted"/>
<dbReference type="InterPro" id="IPR016181">
    <property type="entry name" value="Acyl_CoA_acyltransferase"/>
</dbReference>
<name>A0A0D2BRY7_9EURO</name>
<dbReference type="SUPFAM" id="SSF55729">
    <property type="entry name" value="Acyl-CoA N-acyltransferases (Nat)"/>
    <property type="match status" value="1"/>
</dbReference>
<reference evidence="2 3" key="1">
    <citation type="submission" date="2015-01" db="EMBL/GenBank/DDBJ databases">
        <title>The Genome Sequence of Exophiala oligosperma CBS72588.</title>
        <authorList>
            <consortium name="The Broad Institute Genomics Platform"/>
            <person name="Cuomo C."/>
            <person name="de Hoog S."/>
            <person name="Gorbushina A."/>
            <person name="Stielow B."/>
            <person name="Teixiera M."/>
            <person name="Abouelleil A."/>
            <person name="Chapman S.B."/>
            <person name="Priest M."/>
            <person name="Young S.K."/>
            <person name="Wortman J."/>
            <person name="Nusbaum C."/>
            <person name="Birren B."/>
        </authorList>
    </citation>
    <scope>NUCLEOTIDE SEQUENCE [LARGE SCALE GENOMIC DNA]</scope>
    <source>
        <strain evidence="2 3">CBS 72588</strain>
    </source>
</reference>
<feature type="domain" description="N-acetyltransferase" evidence="1">
    <location>
        <begin position="81"/>
        <end position="223"/>
    </location>
</feature>
<dbReference type="EMBL" id="KN847338">
    <property type="protein sequence ID" value="KIW40217.1"/>
    <property type="molecule type" value="Genomic_DNA"/>
</dbReference>
<dbReference type="Pfam" id="PF13508">
    <property type="entry name" value="Acetyltransf_7"/>
    <property type="match status" value="1"/>
</dbReference>
<accession>A0A0D2BRY7</accession>
<sequence length="230" mass="26803">MGIEIKPITTEDILSVVECIQVAFADDPYHLWAFDTRPGKFNKERNFASLKAKCDWGMRNALFYVAKDTEDDDGKVLGVSMWMKPRDVNDKQTWSEWIDDYVLWFKQGWNLLRFRGRGGLNTKRYWIWKREQAQAQSAVWTDPNGYYFCNIVTVRPGIQGKGIGRSLFEVVTKQADEEGRMCYLESSKETPNIAIYEKMGFKMARKMVCDDDGVKCDLFCMVREPQQQKP</sequence>
<dbReference type="STRING" id="215243.A0A0D2BRY7"/>
<dbReference type="AlphaFoldDB" id="A0A0D2BRY7"/>
<keyword evidence="3" id="KW-1185">Reference proteome</keyword>
<dbReference type="InterPro" id="IPR000182">
    <property type="entry name" value="GNAT_dom"/>
</dbReference>
<evidence type="ECO:0000259" key="1">
    <source>
        <dbReference type="PROSITE" id="PS51186"/>
    </source>
</evidence>
<dbReference type="RefSeq" id="XP_016260433.1">
    <property type="nucleotide sequence ID" value="XM_016408679.1"/>
</dbReference>
<dbReference type="GeneID" id="27359507"/>